<evidence type="ECO:0000256" key="1">
    <source>
        <dbReference type="SAM" id="Phobius"/>
    </source>
</evidence>
<feature type="transmembrane region" description="Helical" evidence="1">
    <location>
        <begin position="78"/>
        <end position="98"/>
    </location>
</feature>
<sequence>MSNLKNKNLNLPIAIISIVIPVVVAVLFVLPKPDIETGFDVRVMPFFHALLNSATAVLLLASLFFIKNGYATAHKWANLTAVILSVCFLLSYVTYHFLTESTKFGDMNHDQVVDAMEIAAAGNIRYLYFFFLLTHIVLAVVIVPLVLFTLLRAFQGDNARHRKIARFTWPIWFYVAVTGVVVYIMIQPYYA</sequence>
<feature type="transmembrane region" description="Helical" evidence="1">
    <location>
        <begin position="126"/>
        <end position="151"/>
    </location>
</feature>
<name>A0ABM6WBE8_9BACT</name>
<gene>
    <name evidence="2" type="ORF">DLD77_06110</name>
</gene>
<keyword evidence="1" id="KW-1133">Transmembrane helix</keyword>
<keyword evidence="1" id="KW-0812">Transmembrane</keyword>
<protein>
    <submittedName>
        <fullName evidence="2">DUF420 domain-containing protein</fullName>
    </submittedName>
</protein>
<keyword evidence="1" id="KW-0472">Membrane</keyword>
<dbReference type="RefSeq" id="WP_119077505.1">
    <property type="nucleotide sequence ID" value="NZ_CP029600.1"/>
</dbReference>
<dbReference type="Proteomes" id="UP000246099">
    <property type="component" value="Chromosome"/>
</dbReference>
<dbReference type="PANTHER" id="PTHR37692:SF1">
    <property type="entry name" value="DUF420 DOMAIN-CONTAINING PROTEIN"/>
    <property type="match status" value="1"/>
</dbReference>
<accession>A0ABM6WBE8</accession>
<proteinExistence type="predicted"/>
<reference evidence="2 3" key="1">
    <citation type="submission" date="2018-05" db="EMBL/GenBank/DDBJ databases">
        <title>Chitinophaga sp. nov., isolated from rhizosphere soil of Alhagi.</title>
        <authorList>
            <person name="Liu Y."/>
        </authorList>
    </citation>
    <scope>NUCLEOTIDE SEQUENCE [LARGE SCALE GENOMIC DNA]</scope>
    <source>
        <strain evidence="2 3">T22</strain>
    </source>
</reference>
<evidence type="ECO:0000313" key="2">
    <source>
        <dbReference type="EMBL" id="AWO01291.1"/>
    </source>
</evidence>
<evidence type="ECO:0000313" key="3">
    <source>
        <dbReference type="Proteomes" id="UP000246099"/>
    </source>
</evidence>
<organism evidence="2 3">
    <name type="scientific">Chitinophaga alhagiae</name>
    <dbReference type="NCBI Taxonomy" id="2203219"/>
    <lineage>
        <taxon>Bacteria</taxon>
        <taxon>Pseudomonadati</taxon>
        <taxon>Bacteroidota</taxon>
        <taxon>Chitinophagia</taxon>
        <taxon>Chitinophagales</taxon>
        <taxon>Chitinophagaceae</taxon>
        <taxon>Chitinophaga</taxon>
    </lineage>
</organism>
<dbReference type="Pfam" id="PF04238">
    <property type="entry name" value="DUF420"/>
    <property type="match status" value="1"/>
</dbReference>
<dbReference type="PANTHER" id="PTHR37692">
    <property type="entry name" value="HYPOTHETICAL MEMBRANE SPANNING PROTEIN"/>
    <property type="match status" value="1"/>
</dbReference>
<dbReference type="EMBL" id="CP029600">
    <property type="protein sequence ID" value="AWO01291.1"/>
    <property type="molecule type" value="Genomic_DNA"/>
</dbReference>
<feature type="transmembrane region" description="Helical" evidence="1">
    <location>
        <begin position="12"/>
        <end position="31"/>
    </location>
</feature>
<feature type="transmembrane region" description="Helical" evidence="1">
    <location>
        <begin position="43"/>
        <end position="66"/>
    </location>
</feature>
<keyword evidence="3" id="KW-1185">Reference proteome</keyword>
<feature type="transmembrane region" description="Helical" evidence="1">
    <location>
        <begin position="171"/>
        <end position="190"/>
    </location>
</feature>
<dbReference type="InterPro" id="IPR007352">
    <property type="entry name" value="DUF420"/>
</dbReference>